<dbReference type="NCBIfam" id="TIGR01970">
    <property type="entry name" value="DEAH_box_HrpB"/>
    <property type="match status" value="1"/>
</dbReference>
<accession>A0ABU9GQS8</accession>
<dbReference type="EMBL" id="JBAKAZ010000027">
    <property type="protein sequence ID" value="MEL0629673.1"/>
    <property type="molecule type" value="Genomic_DNA"/>
</dbReference>
<protein>
    <submittedName>
        <fullName evidence="7">ATP-dependent helicase HrpB</fullName>
    </submittedName>
</protein>
<dbReference type="PROSITE" id="PS51194">
    <property type="entry name" value="HELICASE_CTER"/>
    <property type="match status" value="1"/>
</dbReference>
<dbReference type="Pfam" id="PF00270">
    <property type="entry name" value="DEAD"/>
    <property type="match status" value="1"/>
</dbReference>
<evidence type="ECO:0000259" key="6">
    <source>
        <dbReference type="PROSITE" id="PS51194"/>
    </source>
</evidence>
<reference evidence="7 8" key="1">
    <citation type="submission" date="2024-02" db="EMBL/GenBank/DDBJ databases">
        <title>Bacteria isolated from the canopy kelp, Nereocystis luetkeana.</title>
        <authorList>
            <person name="Pfister C.A."/>
            <person name="Younker I.T."/>
            <person name="Light S.H."/>
        </authorList>
    </citation>
    <scope>NUCLEOTIDE SEQUENCE [LARGE SCALE GENOMIC DNA]</scope>
    <source>
        <strain evidence="7 8">TI.1.05</strain>
    </source>
</reference>
<dbReference type="InterPro" id="IPR010225">
    <property type="entry name" value="HrpB"/>
</dbReference>
<feature type="domain" description="Helicase C-terminal" evidence="6">
    <location>
        <begin position="196"/>
        <end position="370"/>
    </location>
</feature>
<dbReference type="PIRSF" id="PIRSF005496">
    <property type="entry name" value="ATP_hel_hrpB"/>
    <property type="match status" value="1"/>
</dbReference>
<proteinExistence type="predicted"/>
<evidence type="ECO:0000256" key="3">
    <source>
        <dbReference type="ARBA" id="ARBA00022806"/>
    </source>
</evidence>
<dbReference type="InterPro" id="IPR007502">
    <property type="entry name" value="Helicase-assoc_dom"/>
</dbReference>
<dbReference type="GO" id="GO:0004386">
    <property type="term" value="F:helicase activity"/>
    <property type="evidence" value="ECO:0007669"/>
    <property type="project" value="UniProtKB-KW"/>
</dbReference>
<dbReference type="CDD" id="cd17990">
    <property type="entry name" value="DEXHc_HrpB"/>
    <property type="match status" value="1"/>
</dbReference>
<name>A0ABU9GQS8_9GAMM</name>
<keyword evidence="8" id="KW-1185">Reference proteome</keyword>
<dbReference type="PANTHER" id="PTHR43519:SF1">
    <property type="entry name" value="ATP-DEPENDENT RNA HELICASE HRPB"/>
    <property type="match status" value="1"/>
</dbReference>
<dbReference type="SMART" id="SM00847">
    <property type="entry name" value="HA2"/>
    <property type="match status" value="1"/>
</dbReference>
<dbReference type="InterPro" id="IPR013689">
    <property type="entry name" value="RNA_helicase_ATP-dep_HrpB_C"/>
</dbReference>
<dbReference type="Proteomes" id="UP001369082">
    <property type="component" value="Unassembled WGS sequence"/>
</dbReference>
<dbReference type="InterPro" id="IPR027417">
    <property type="entry name" value="P-loop_NTPase"/>
</dbReference>
<keyword evidence="2" id="KW-0378">Hydrolase</keyword>
<keyword evidence="4" id="KW-0067">ATP-binding</keyword>
<dbReference type="PROSITE" id="PS51192">
    <property type="entry name" value="HELICASE_ATP_BIND_1"/>
    <property type="match status" value="1"/>
</dbReference>
<dbReference type="SMART" id="SM00490">
    <property type="entry name" value="HELICc"/>
    <property type="match status" value="1"/>
</dbReference>
<evidence type="ECO:0000313" key="8">
    <source>
        <dbReference type="Proteomes" id="UP001369082"/>
    </source>
</evidence>
<keyword evidence="3 7" id="KW-0347">Helicase</keyword>
<dbReference type="SUPFAM" id="SSF52540">
    <property type="entry name" value="P-loop containing nucleoside triphosphate hydrolases"/>
    <property type="match status" value="1"/>
</dbReference>
<gene>
    <name evidence="7" type="primary">hrpB</name>
    <name evidence="7" type="ORF">V6256_08630</name>
</gene>
<dbReference type="InterPro" id="IPR014001">
    <property type="entry name" value="Helicase_ATP-bd"/>
</dbReference>
<dbReference type="CDD" id="cd18791">
    <property type="entry name" value="SF2_C_RHA"/>
    <property type="match status" value="1"/>
</dbReference>
<dbReference type="Gene3D" id="1.20.120.1080">
    <property type="match status" value="1"/>
</dbReference>
<dbReference type="PANTHER" id="PTHR43519">
    <property type="entry name" value="ATP-DEPENDENT RNA HELICASE HRPB"/>
    <property type="match status" value="1"/>
</dbReference>
<dbReference type="InterPro" id="IPR001650">
    <property type="entry name" value="Helicase_C-like"/>
</dbReference>
<sequence length="825" mass="92054">MLPIKSVLSDLKNQLLVKSQVILQAPPGAGKSTYLPLMMLKEKWLSGKIIMLEPRRLAARNIACYLANQLGQKVGEKVGYRLRGESKVSAQTQLEIVTEGVLIRLLQQDPELSGVDLIIFDEFHERNIQADLGLALTLDAQSSLCEDISLLIMSATLDNQGLQAHLPDAAYLSCEGRAFPIDYVYQTVKSNATRRDKQQALVTLIKRAYQEQQGNILVFAAGVKEIIECCRELESWIKTNNLPVLLAPLYGRLSLDEQQKAIQTPPNNIRKIVVSTNIAETSLTIDGITVVVDSGIERNFQFQAQTGIGKLKDQMISEASAIQRAGRAGRLSAGTCYRLWAKEKRLTAQNESPILNSELTSLLLEVSAWGVSDTNQLPFLTQPNKQNAQIARQLLQSLKAIDDKGRCTKHGEQIIELGLTPRLGHMLLSAQQLEIKYQQSGLVALACLLCAFLESNEKSSDDIVSELSSVSYQVTTQYQVLLRKCAVTAPSILPTAYCGVLLAIAFPDRIAVNRGNNKSNEYLLSNGVGVGLMQSSVLVNESMLVVADLALPELQTNSLIFKACPINLEDIKVYLPDYLEKVNYLNWSLKNNKLIAERRLMLGKVVIHKTPLSNVTQQQKLDALLNAIKQEGLSLLYWNDVNQSLLTRLRYASLQYQLAGDKEMVDFSEATLLSELDEWLAPFCLSITQPEQFKKIDLKSALLSRLTWPQQQKLASQFPVTFTVPTGSKIKLQYREQLPPLLSVRMQELYGQVDTPTIFNGRISLQIALLSPAMKTLQLTQDLHSFWCGAYSEVQKEMKGRYPKHFWPDDPTIAMATSKTKKYLS</sequence>
<dbReference type="InterPro" id="IPR049614">
    <property type="entry name" value="HrpB_DEXH"/>
</dbReference>
<evidence type="ECO:0000256" key="1">
    <source>
        <dbReference type="ARBA" id="ARBA00022741"/>
    </source>
</evidence>
<dbReference type="SMART" id="SM00487">
    <property type="entry name" value="DEXDc"/>
    <property type="match status" value="1"/>
</dbReference>
<evidence type="ECO:0000256" key="2">
    <source>
        <dbReference type="ARBA" id="ARBA00022801"/>
    </source>
</evidence>
<keyword evidence="1" id="KW-0547">Nucleotide-binding</keyword>
<evidence type="ECO:0000313" key="7">
    <source>
        <dbReference type="EMBL" id="MEL0629673.1"/>
    </source>
</evidence>
<dbReference type="Pfam" id="PF00271">
    <property type="entry name" value="Helicase_C"/>
    <property type="match status" value="1"/>
</dbReference>
<dbReference type="InterPro" id="IPR011545">
    <property type="entry name" value="DEAD/DEAH_box_helicase_dom"/>
</dbReference>
<dbReference type="Pfam" id="PF08482">
    <property type="entry name" value="HrpB_C"/>
    <property type="match status" value="1"/>
</dbReference>
<organism evidence="7 8">
    <name type="scientific">Psychromonas aquatilis</name>
    <dbReference type="NCBI Taxonomy" id="2005072"/>
    <lineage>
        <taxon>Bacteria</taxon>
        <taxon>Pseudomonadati</taxon>
        <taxon>Pseudomonadota</taxon>
        <taxon>Gammaproteobacteria</taxon>
        <taxon>Alteromonadales</taxon>
        <taxon>Psychromonadaceae</taxon>
        <taxon>Psychromonas</taxon>
    </lineage>
</organism>
<dbReference type="Gene3D" id="3.40.50.300">
    <property type="entry name" value="P-loop containing nucleotide triphosphate hydrolases"/>
    <property type="match status" value="2"/>
</dbReference>
<comment type="caution">
    <text evidence="7">The sequence shown here is derived from an EMBL/GenBank/DDBJ whole genome shotgun (WGS) entry which is preliminary data.</text>
</comment>
<evidence type="ECO:0000259" key="5">
    <source>
        <dbReference type="PROSITE" id="PS51192"/>
    </source>
</evidence>
<feature type="domain" description="Helicase ATP-binding" evidence="5">
    <location>
        <begin position="12"/>
        <end position="175"/>
    </location>
</feature>
<evidence type="ECO:0000256" key="4">
    <source>
        <dbReference type="ARBA" id="ARBA00022840"/>
    </source>
</evidence>
<dbReference type="RefSeq" id="WP_341597787.1">
    <property type="nucleotide sequence ID" value="NZ_JBAKAZ010000027.1"/>
</dbReference>